<sequence>MLLSVSPQTGFHLSLLRRVPILNMAPSLAIEFIVPFPRRYQRPQCIPSRLHLKAERPLHVDVYTFSDAVRHGVHHRTN</sequence>
<evidence type="ECO:0000313" key="2">
    <source>
        <dbReference type="Proteomes" id="UP000540506"/>
    </source>
</evidence>
<comment type="caution">
    <text evidence="1">The sequence shown here is derived from an EMBL/GenBank/DDBJ whole genome shotgun (WGS) entry which is preliminary data.</text>
</comment>
<dbReference type="Proteomes" id="UP000540506">
    <property type="component" value="Unassembled WGS sequence"/>
</dbReference>
<organism evidence="1 2">
    <name type="scientific">Kitasatospora kifunensis</name>
    <name type="common">Streptomyces kifunensis</name>
    <dbReference type="NCBI Taxonomy" id="58351"/>
    <lineage>
        <taxon>Bacteria</taxon>
        <taxon>Bacillati</taxon>
        <taxon>Actinomycetota</taxon>
        <taxon>Actinomycetes</taxon>
        <taxon>Kitasatosporales</taxon>
        <taxon>Streptomycetaceae</taxon>
        <taxon>Kitasatospora</taxon>
    </lineage>
</organism>
<proteinExistence type="predicted"/>
<accession>A0A7W7QXF9</accession>
<keyword evidence="2" id="KW-1185">Reference proteome</keyword>
<protein>
    <submittedName>
        <fullName evidence="1">Uncharacterized protein</fullName>
    </submittedName>
</protein>
<reference evidence="1 2" key="1">
    <citation type="submission" date="2020-08" db="EMBL/GenBank/DDBJ databases">
        <title>Sequencing the genomes of 1000 actinobacteria strains.</title>
        <authorList>
            <person name="Klenk H.-P."/>
        </authorList>
    </citation>
    <scope>NUCLEOTIDE SEQUENCE [LARGE SCALE GENOMIC DNA]</scope>
    <source>
        <strain evidence="1 2">DSM 41654</strain>
    </source>
</reference>
<evidence type="ECO:0000313" key="1">
    <source>
        <dbReference type="EMBL" id="MBB4921573.1"/>
    </source>
</evidence>
<name>A0A7W7QXF9_KITKI</name>
<gene>
    <name evidence="1" type="ORF">FHR34_000566</name>
</gene>
<dbReference type="AlphaFoldDB" id="A0A7W7QXF9"/>
<dbReference type="EMBL" id="JACHJV010000001">
    <property type="protein sequence ID" value="MBB4921573.1"/>
    <property type="molecule type" value="Genomic_DNA"/>
</dbReference>